<comment type="caution">
    <text evidence="1">The sequence shown here is derived from an EMBL/GenBank/DDBJ whole genome shotgun (WGS) entry which is preliminary data.</text>
</comment>
<dbReference type="Gene3D" id="2.160.20.10">
    <property type="entry name" value="Single-stranded right-handed beta-helix, Pectin lyase-like"/>
    <property type="match status" value="1"/>
</dbReference>
<dbReference type="AlphaFoldDB" id="X1S878"/>
<dbReference type="SUPFAM" id="SSF51126">
    <property type="entry name" value="Pectin lyase-like"/>
    <property type="match status" value="1"/>
</dbReference>
<protein>
    <submittedName>
        <fullName evidence="1">Uncharacterized protein</fullName>
    </submittedName>
</protein>
<reference evidence="1" key="1">
    <citation type="journal article" date="2014" name="Front. Microbiol.">
        <title>High frequency of phylogenetically diverse reductive dehalogenase-homologous genes in deep subseafloor sedimentary metagenomes.</title>
        <authorList>
            <person name="Kawai M."/>
            <person name="Futagami T."/>
            <person name="Toyoda A."/>
            <person name="Takaki Y."/>
            <person name="Nishi S."/>
            <person name="Hori S."/>
            <person name="Arai W."/>
            <person name="Tsubouchi T."/>
            <person name="Morono Y."/>
            <person name="Uchiyama I."/>
            <person name="Ito T."/>
            <person name="Fujiyama A."/>
            <person name="Inagaki F."/>
            <person name="Takami H."/>
        </authorList>
    </citation>
    <scope>NUCLEOTIDE SEQUENCE</scope>
    <source>
        <strain evidence="1">Expedition CK06-06</strain>
    </source>
</reference>
<dbReference type="InterPro" id="IPR011050">
    <property type="entry name" value="Pectin_lyase_fold/virulence"/>
</dbReference>
<dbReference type="EMBL" id="BARW01021519">
    <property type="protein sequence ID" value="GAI89272.1"/>
    <property type="molecule type" value="Genomic_DNA"/>
</dbReference>
<feature type="non-terminal residue" evidence="1">
    <location>
        <position position="270"/>
    </location>
</feature>
<sequence>PRVELERTSITPSITGVATAEWTTDEKYTGDYSVKLTAPTSGDYAKVKITQSVAFSSITDLNFYYMISNDAVATTEDIGATWPIYVRSGETVAQEYLSAYPVIHIKSGDEEHWIIGQPWAESVITGAWVNWNNTQASLVYTEALWHMEDFTADPEISGIPAGWGPLSYWTTTKYSDFEVVDIGIGLGLFAVTGQQSAYVDDLTIHDITYKLEQVLGFNTIQDAIDAALPGDTVLMHNGTYSATSSPFVRITTDSLTLMGESRDGVILDGT</sequence>
<name>X1S878_9ZZZZ</name>
<feature type="non-terminal residue" evidence="1">
    <location>
        <position position="1"/>
    </location>
</feature>
<accession>X1S878</accession>
<dbReference type="InterPro" id="IPR012334">
    <property type="entry name" value="Pectin_lyas_fold"/>
</dbReference>
<proteinExistence type="predicted"/>
<evidence type="ECO:0000313" key="1">
    <source>
        <dbReference type="EMBL" id="GAI89272.1"/>
    </source>
</evidence>
<organism evidence="1">
    <name type="scientific">marine sediment metagenome</name>
    <dbReference type="NCBI Taxonomy" id="412755"/>
    <lineage>
        <taxon>unclassified sequences</taxon>
        <taxon>metagenomes</taxon>
        <taxon>ecological metagenomes</taxon>
    </lineage>
</organism>
<gene>
    <name evidence="1" type="ORF">S12H4_36131</name>
</gene>